<keyword evidence="2 7" id="KW-0812">Transmembrane</keyword>
<feature type="transmembrane region" description="Helical" evidence="7">
    <location>
        <begin position="310"/>
        <end position="331"/>
    </location>
</feature>
<evidence type="ECO:0000313" key="10">
    <source>
        <dbReference type="Proteomes" id="UP001150062"/>
    </source>
</evidence>
<dbReference type="SUPFAM" id="SSF52540">
    <property type="entry name" value="P-loop containing nucleoside triphosphate hydrolases"/>
    <property type="match status" value="1"/>
</dbReference>
<feature type="transmembrane region" description="Helical" evidence="7">
    <location>
        <begin position="53"/>
        <end position="72"/>
    </location>
</feature>
<keyword evidence="6 7" id="KW-0472">Membrane</keyword>
<evidence type="ECO:0000256" key="3">
    <source>
        <dbReference type="ARBA" id="ARBA00022741"/>
    </source>
</evidence>
<dbReference type="InterPro" id="IPR027417">
    <property type="entry name" value="P-loop_NTPase"/>
</dbReference>
<protein>
    <submittedName>
        <fullName evidence="9">Atp-binding cassette transporter subfamily a abca</fullName>
    </submittedName>
</protein>
<evidence type="ECO:0000256" key="6">
    <source>
        <dbReference type="ARBA" id="ARBA00023136"/>
    </source>
</evidence>
<dbReference type="PROSITE" id="PS50893">
    <property type="entry name" value="ABC_TRANSPORTER_2"/>
    <property type="match status" value="1"/>
</dbReference>
<dbReference type="InterPro" id="IPR013525">
    <property type="entry name" value="ABC2_TM"/>
</dbReference>
<dbReference type="Pfam" id="PF23321">
    <property type="entry name" value="R1_ABCA1"/>
    <property type="match status" value="1"/>
</dbReference>
<comment type="caution">
    <text evidence="9">The sequence shown here is derived from an EMBL/GenBank/DDBJ whole genome shotgun (WGS) entry which is preliminary data.</text>
</comment>
<dbReference type="SMART" id="SM00382">
    <property type="entry name" value="AAA"/>
    <property type="match status" value="1"/>
</dbReference>
<dbReference type="PROSITE" id="PS00211">
    <property type="entry name" value="ABC_TRANSPORTER_1"/>
    <property type="match status" value="1"/>
</dbReference>
<evidence type="ECO:0000256" key="4">
    <source>
        <dbReference type="ARBA" id="ARBA00022840"/>
    </source>
</evidence>
<dbReference type="Pfam" id="PF12698">
    <property type="entry name" value="ABC2_membrane_3"/>
    <property type="match status" value="1"/>
</dbReference>
<dbReference type="Gene3D" id="3.40.50.300">
    <property type="entry name" value="P-loop containing nucleotide triphosphate hydrolases"/>
    <property type="match status" value="1"/>
</dbReference>
<reference evidence="9" key="1">
    <citation type="submission" date="2022-08" db="EMBL/GenBank/DDBJ databases">
        <title>Novel sulfate-reducing endosymbionts in the free-living metamonad Anaeramoeba.</title>
        <authorList>
            <person name="Jerlstrom-Hultqvist J."/>
            <person name="Cepicka I."/>
            <person name="Gallot-Lavallee L."/>
            <person name="Salas-Leiva D."/>
            <person name="Curtis B.A."/>
            <person name="Zahonova K."/>
            <person name="Pipaliya S."/>
            <person name="Dacks J."/>
            <person name="Roger A.J."/>
        </authorList>
    </citation>
    <scope>NUCLEOTIDE SEQUENCE</scope>
    <source>
        <strain evidence="9">Schooner1</strain>
    </source>
</reference>
<sequence>MSIFPENTQIEEGEIRASLLKKRRKKQYNFKNQFKALFQKNFRIERKQKKSNICQIMIAFYFIGLVYMLQVIGNKYASVKVPEDKNPIKYSQDFLVNKAVPYLVNSESEAFEEELAPLIKDYEYESGKLLTDGKKPVEKMIGMTLEAKESKDQMDSYFYRSYSSNENANYGYLFKKVNLPGGASQNNAEFSIYYNSTDANYIEGETTPYSVNGATMFLRNGVNTFFRSAFATLMGKDHPNNNGTHNLQIGRKNFPQKAGTTFFDLVRLLQPIYFCCLLHIMIPNFIRQIVREKEHKLIAIMSMMGLKLKVYWVVNYLFNYIMFALLLLVFYLSGYGLKFRIFIQNDFLSHFLLFFLYGNVTIAIAFICAAFFAKEKTARIFSFFLLLIIMVGATTLFQQITKNGDASPITYYLLELIPSCALFHGLQILSDASGIGQAGVRIADLSLNYKNLGSIYLFIIVESIALFMVAYYCWQVLPKGFGNRKNPFFLFMPSTYKKAKKAKDIELNEIENDNYLNFEENKIDINEDSRSDNIDYLYTNSNADEGDDEKFLINSEKNRVMSSKDPIKIMDLSKIYKGKDNQPDVLAVNDLYLGIKNGECFGLLGPNGAGKTTLISILSGLFPQTSGEAIICGYNIKDSFSEIQKHVGVCCQDDRLWDDLTGEETLEFYGKLCGFKGMFLKEQVHDLLEEIGLLDAKNKKIKEYSGGMKRRISVACALIVDPEVIFLDEPTTGLDPSSKRNLWNVLTKAKKLSGGKSIILTTHSMEEAEALSDRIGIMAKGELQALGTSAKLKSNFGKFFKFSYSVSGGEQNEKITSEHIKEMFPRCVLLNSIAGYYQFQIPKKDVVLSELFDNMIKNSKKYNITDWGISQTTLEEVFLHITNQAGLNDGVNI</sequence>
<dbReference type="InterPro" id="IPR003593">
    <property type="entry name" value="AAA+_ATPase"/>
</dbReference>
<keyword evidence="4 9" id="KW-0067">ATP-binding</keyword>
<feature type="transmembrane region" description="Helical" evidence="7">
    <location>
        <begin position="380"/>
        <end position="400"/>
    </location>
</feature>
<dbReference type="InterPro" id="IPR017871">
    <property type="entry name" value="ABC_transporter-like_CS"/>
</dbReference>
<accession>A0ABQ8YRP1</accession>
<dbReference type="InterPro" id="IPR003439">
    <property type="entry name" value="ABC_transporter-like_ATP-bd"/>
</dbReference>
<evidence type="ECO:0000259" key="8">
    <source>
        <dbReference type="PROSITE" id="PS50893"/>
    </source>
</evidence>
<dbReference type="InterPro" id="IPR056264">
    <property type="entry name" value="R2_ABCA1-4-like"/>
</dbReference>
<keyword evidence="5 7" id="KW-1133">Transmembrane helix</keyword>
<evidence type="ECO:0000256" key="5">
    <source>
        <dbReference type="ARBA" id="ARBA00022989"/>
    </source>
</evidence>
<feature type="transmembrane region" description="Helical" evidence="7">
    <location>
        <begin position="271"/>
        <end position="290"/>
    </location>
</feature>
<dbReference type="Proteomes" id="UP001150062">
    <property type="component" value="Unassembled WGS sequence"/>
</dbReference>
<feature type="transmembrane region" description="Helical" evidence="7">
    <location>
        <begin position="351"/>
        <end position="373"/>
    </location>
</feature>
<evidence type="ECO:0000256" key="1">
    <source>
        <dbReference type="ARBA" id="ARBA00004141"/>
    </source>
</evidence>
<proteinExistence type="predicted"/>
<name>A0ABQ8YRP1_9EUKA</name>
<evidence type="ECO:0000313" key="9">
    <source>
        <dbReference type="EMBL" id="KAJ6247309.1"/>
    </source>
</evidence>
<organism evidence="9 10">
    <name type="scientific">Anaeramoeba flamelloides</name>
    <dbReference type="NCBI Taxonomy" id="1746091"/>
    <lineage>
        <taxon>Eukaryota</taxon>
        <taxon>Metamonada</taxon>
        <taxon>Anaeramoebidae</taxon>
        <taxon>Anaeramoeba</taxon>
    </lineage>
</organism>
<keyword evidence="3" id="KW-0547">Nucleotide-binding</keyword>
<dbReference type="PANTHER" id="PTHR19229:SF265">
    <property type="match status" value="1"/>
</dbReference>
<gene>
    <name evidence="9" type="ORF">M0813_18837</name>
</gene>
<dbReference type="GO" id="GO:0005524">
    <property type="term" value="F:ATP binding"/>
    <property type="evidence" value="ECO:0007669"/>
    <property type="project" value="UniProtKB-KW"/>
</dbReference>
<keyword evidence="10" id="KW-1185">Reference proteome</keyword>
<evidence type="ECO:0000256" key="2">
    <source>
        <dbReference type="ARBA" id="ARBA00022692"/>
    </source>
</evidence>
<comment type="subcellular location">
    <subcellularLocation>
        <location evidence="1">Membrane</location>
        <topology evidence="1">Multi-pass membrane protein</topology>
    </subcellularLocation>
</comment>
<dbReference type="EMBL" id="JAOAOG010000127">
    <property type="protein sequence ID" value="KAJ6247309.1"/>
    <property type="molecule type" value="Genomic_DNA"/>
</dbReference>
<feature type="transmembrane region" description="Helical" evidence="7">
    <location>
        <begin position="455"/>
        <end position="474"/>
    </location>
</feature>
<dbReference type="Pfam" id="PF00005">
    <property type="entry name" value="ABC_tran"/>
    <property type="match status" value="1"/>
</dbReference>
<dbReference type="PANTHER" id="PTHR19229">
    <property type="entry name" value="ATP-BINDING CASSETTE TRANSPORTER SUBFAMILY A ABCA"/>
    <property type="match status" value="1"/>
</dbReference>
<dbReference type="CDD" id="cd03263">
    <property type="entry name" value="ABC_subfamily_A"/>
    <property type="match status" value="1"/>
</dbReference>
<feature type="domain" description="ABC transporter" evidence="8">
    <location>
        <begin position="567"/>
        <end position="805"/>
    </location>
</feature>
<dbReference type="InterPro" id="IPR026082">
    <property type="entry name" value="ABCA"/>
</dbReference>
<evidence type="ECO:0000256" key="7">
    <source>
        <dbReference type="SAM" id="Phobius"/>
    </source>
</evidence>